<gene>
    <name evidence="1" type="ORF">AAW31_00225</name>
</gene>
<dbReference type="AlphaFoldDB" id="A0A0F7KAN0"/>
<keyword evidence="2" id="KW-1185">Reference proteome</keyword>
<proteinExistence type="predicted"/>
<accession>A0A0F7KAN0</accession>
<evidence type="ECO:0008006" key="3">
    <source>
        <dbReference type="Google" id="ProtNLM"/>
    </source>
</evidence>
<dbReference type="Proteomes" id="UP000034156">
    <property type="component" value="Chromosome"/>
</dbReference>
<sequence length="107" mass="11929">MQCCGFYVVAYNGVCCHSHWANGIQFLNVFSRWCKHEVWKFLHVGCSQYPDLQQILIDSTIIRAHACAAGATNSSAQAEALGRRSKGGFTTKIHAVPMREAARWILS</sequence>
<protein>
    <recommendedName>
        <fullName evidence="3">Transposase</fullName>
    </recommendedName>
</protein>
<dbReference type="EMBL" id="CP011451">
    <property type="protein sequence ID" value="AKH36601.1"/>
    <property type="molecule type" value="Genomic_DNA"/>
</dbReference>
<dbReference type="PATRIC" id="fig|44574.3.peg.56"/>
<reference evidence="1 2" key="2">
    <citation type="journal article" date="2016" name="Genome Announc.">
        <title>Genome Sequence of Nitrosomonas communis Strain Nm2, a Mesophilic Ammonia-Oxidizing Bacterium Isolated from Mediterranean Soil.</title>
        <authorList>
            <person name="Kozlowski J.A."/>
            <person name="Kits K.D."/>
            <person name="Stein L.Y."/>
        </authorList>
    </citation>
    <scope>NUCLEOTIDE SEQUENCE [LARGE SCALE GENOMIC DNA]</scope>
    <source>
        <strain evidence="1 2">Nm2</strain>
    </source>
</reference>
<evidence type="ECO:0000313" key="2">
    <source>
        <dbReference type="Proteomes" id="UP000034156"/>
    </source>
</evidence>
<reference evidence="2" key="1">
    <citation type="submission" date="2015-05" db="EMBL/GenBank/DDBJ databases">
        <title>Draft genome of Nitrosomonas communis strain Nm2.</title>
        <authorList>
            <person name="Kozlowski J.A."/>
            <person name="Kits K.D."/>
            <person name="Stein L.Y."/>
        </authorList>
    </citation>
    <scope>NUCLEOTIDE SEQUENCE [LARGE SCALE GENOMIC DNA]</scope>
    <source>
        <strain evidence="2">Nm2</strain>
    </source>
</reference>
<name>A0A0F7KAN0_9PROT</name>
<evidence type="ECO:0000313" key="1">
    <source>
        <dbReference type="EMBL" id="AKH36601.1"/>
    </source>
</evidence>
<dbReference type="KEGG" id="nco:AAW31_00225"/>
<organism evidence="1 2">
    <name type="scientific">Nitrosomonas communis</name>
    <dbReference type="NCBI Taxonomy" id="44574"/>
    <lineage>
        <taxon>Bacteria</taxon>
        <taxon>Pseudomonadati</taxon>
        <taxon>Pseudomonadota</taxon>
        <taxon>Betaproteobacteria</taxon>
        <taxon>Nitrosomonadales</taxon>
        <taxon>Nitrosomonadaceae</taxon>
        <taxon>Nitrosomonas</taxon>
    </lineage>
</organism>